<proteinExistence type="predicted"/>
<dbReference type="InterPro" id="IPR036737">
    <property type="entry name" value="OmpA-like_sf"/>
</dbReference>
<dbReference type="Gene3D" id="2.60.40.4070">
    <property type="match status" value="1"/>
</dbReference>
<reference evidence="1 2" key="1">
    <citation type="submission" date="2019-10" db="EMBL/GenBank/DDBJ databases">
        <title>Extracellular Electron Transfer in a Candidatus Methanoperedens spp. Enrichment Culture.</title>
        <authorList>
            <person name="Berger S."/>
            <person name="Rangel Shaw D."/>
            <person name="Berben T."/>
            <person name="In 'T Zandt M."/>
            <person name="Frank J."/>
            <person name="Reimann J."/>
            <person name="Jetten M.S.M."/>
            <person name="Welte C.U."/>
        </authorList>
    </citation>
    <scope>NUCLEOTIDE SEQUENCE [LARGE SCALE GENOMIC DNA]</scope>
    <source>
        <strain evidence="1">SB12</strain>
    </source>
</reference>
<dbReference type="AlphaFoldDB" id="A0A833H2D2"/>
<evidence type="ECO:0008006" key="3">
    <source>
        <dbReference type="Google" id="ProtNLM"/>
    </source>
</evidence>
<organism evidence="1 2">
    <name type="scientific">Leptonema illini</name>
    <dbReference type="NCBI Taxonomy" id="183"/>
    <lineage>
        <taxon>Bacteria</taxon>
        <taxon>Pseudomonadati</taxon>
        <taxon>Spirochaetota</taxon>
        <taxon>Spirochaetia</taxon>
        <taxon>Leptospirales</taxon>
        <taxon>Leptospiraceae</taxon>
        <taxon>Leptonema</taxon>
    </lineage>
</organism>
<sequence>MKSLKSFSFFFVLLIPLTVEAVSRSFPVVQLRPLYSRFSPDGDGVQDFLSVEVNVKSGRNIEITDWQLSIYGPSGLVRTYTPDRRIRKSGFFGSSKATPLPAFFYWNGRDEKGQRQADGRYRLELRVTHDYNAIERFSSKEVWIETTLPEVQLSPARLYVLRPALADGKIGQPTGEILIDQTQKGSRPNVSYTGRIVNTEGKAVETRHWKDTLPPRVAWNGMIGGDPAPVGVYRYELEWRDMAGNRRAVAVHQLLVLAAARPPANMLFTEAYYVNPASMYAPAKSLSVGFTGVSRPSSLLLRLREGSTFGGSAGWKSIRSLNTTAGANLTALSIFPENSLPGLYELRPTGDSVAPVYLMLDTKRPELSLNLSSSRYRPGEVFRIRPTYKDASPLYQYRLRLLVVTGKERSMLREWKGDLLPDEIQWNGDTDVDHDIAAGEELLFEFEATDAAGHTTVLRSSPVRTDVRFAARERDSIDLIADLSLTDFAADSFASEANTLIEQIYREWSDLDGYSVRVRVFVSFQGEEEENLLRSEALARRIRDALVQKGIPDKSVVFRGEGETDLVSEAADEYSEYRNNRVRVELLHRP</sequence>
<evidence type="ECO:0000313" key="2">
    <source>
        <dbReference type="Proteomes" id="UP000460298"/>
    </source>
</evidence>
<dbReference type="EMBL" id="WBUI01000006">
    <property type="protein sequence ID" value="KAB2933215.1"/>
    <property type="molecule type" value="Genomic_DNA"/>
</dbReference>
<accession>A0A833H2D2</accession>
<dbReference type="Gene3D" id="3.30.1330.60">
    <property type="entry name" value="OmpA-like domain"/>
    <property type="match status" value="1"/>
</dbReference>
<gene>
    <name evidence="1" type="ORF">F9K24_07665</name>
</gene>
<protein>
    <recommendedName>
        <fullName evidence="3">OmpA-like domain-containing protein</fullName>
    </recommendedName>
</protein>
<dbReference type="Proteomes" id="UP000460298">
    <property type="component" value="Unassembled WGS sequence"/>
</dbReference>
<dbReference type="SUPFAM" id="SSF103088">
    <property type="entry name" value="OmpA-like"/>
    <property type="match status" value="1"/>
</dbReference>
<name>A0A833H2D2_9LEPT</name>
<evidence type="ECO:0000313" key="1">
    <source>
        <dbReference type="EMBL" id="KAB2933215.1"/>
    </source>
</evidence>
<comment type="caution">
    <text evidence="1">The sequence shown here is derived from an EMBL/GenBank/DDBJ whole genome shotgun (WGS) entry which is preliminary data.</text>
</comment>